<dbReference type="InterPro" id="IPR000192">
    <property type="entry name" value="Aminotrans_V_dom"/>
</dbReference>
<proteinExistence type="inferred from homology"/>
<gene>
    <name evidence="9" type="ORF">HZY91_04175</name>
</gene>
<dbReference type="InterPro" id="IPR015421">
    <property type="entry name" value="PyrdxlP-dep_Trfase_major"/>
</dbReference>
<dbReference type="InterPro" id="IPR020578">
    <property type="entry name" value="Aminotrans_V_PyrdxlP_BS"/>
</dbReference>
<dbReference type="Gene3D" id="3.40.640.10">
    <property type="entry name" value="Type I PLP-dependent aspartate aminotransferase-like (Major domain)"/>
    <property type="match status" value="1"/>
</dbReference>
<accession>A0ABS0LPK8</accession>
<comment type="caution">
    <text evidence="9">The sequence shown here is derived from an EMBL/GenBank/DDBJ whole genome shotgun (WGS) entry which is preliminary data.</text>
</comment>
<dbReference type="InterPro" id="IPR016454">
    <property type="entry name" value="Cysteine_dSase"/>
</dbReference>
<keyword evidence="5" id="KW-0663">Pyridoxal phosphate</keyword>
<feature type="domain" description="Aminotransferase class V" evidence="8">
    <location>
        <begin position="2"/>
        <end position="368"/>
    </location>
</feature>
<dbReference type="CDD" id="cd06453">
    <property type="entry name" value="SufS_like"/>
    <property type="match status" value="1"/>
</dbReference>
<dbReference type="InterPro" id="IPR010970">
    <property type="entry name" value="Cys_dSase_SufS"/>
</dbReference>
<name>A0ABS0LPK8_9LACT</name>
<evidence type="ECO:0000256" key="6">
    <source>
        <dbReference type="ARBA" id="ARBA00050776"/>
    </source>
</evidence>
<dbReference type="Gene3D" id="3.90.1150.10">
    <property type="entry name" value="Aspartate Aminotransferase, domain 1"/>
    <property type="match status" value="1"/>
</dbReference>
<dbReference type="Proteomes" id="UP000721415">
    <property type="component" value="Unassembled WGS sequence"/>
</dbReference>
<reference evidence="9 10" key="1">
    <citation type="submission" date="2020-07" db="EMBL/GenBank/DDBJ databases">
        <title>Facklamia lactis sp. nov., isolated from raw milk.</title>
        <authorList>
            <person name="Doll E.V."/>
            <person name="Huptas C."/>
            <person name="Staib L."/>
            <person name="Wenning M."/>
            <person name="Scherer S."/>
        </authorList>
    </citation>
    <scope>NUCLEOTIDE SEQUENCE [LARGE SCALE GENOMIC DNA]</scope>
    <source>
        <strain evidence="9 10">DSM 111018</strain>
    </source>
</reference>
<organism evidence="9 10">
    <name type="scientific">Facklamia lactis</name>
    <dbReference type="NCBI Taxonomy" id="2749967"/>
    <lineage>
        <taxon>Bacteria</taxon>
        <taxon>Bacillati</taxon>
        <taxon>Bacillota</taxon>
        <taxon>Bacilli</taxon>
        <taxon>Lactobacillales</taxon>
        <taxon>Aerococcaceae</taxon>
        <taxon>Facklamia</taxon>
    </lineage>
</organism>
<dbReference type="InterPro" id="IPR015422">
    <property type="entry name" value="PyrdxlP-dep_Trfase_small"/>
</dbReference>
<keyword evidence="10" id="KW-1185">Reference proteome</keyword>
<dbReference type="EC" id="2.8.1.7" evidence="3"/>
<comment type="similarity">
    <text evidence="2">Belongs to the class-V pyridoxal-phosphate-dependent aminotransferase family. Csd subfamily.</text>
</comment>
<keyword evidence="9" id="KW-0032">Aminotransferase</keyword>
<dbReference type="PIRSF" id="PIRSF005572">
    <property type="entry name" value="NifS"/>
    <property type="match status" value="1"/>
</dbReference>
<evidence type="ECO:0000313" key="10">
    <source>
        <dbReference type="Proteomes" id="UP000721415"/>
    </source>
</evidence>
<dbReference type="EMBL" id="JACBXQ010000002">
    <property type="protein sequence ID" value="MBG9986088.1"/>
    <property type="molecule type" value="Genomic_DNA"/>
</dbReference>
<keyword evidence="4" id="KW-0808">Transferase</keyword>
<dbReference type="InterPro" id="IPR015424">
    <property type="entry name" value="PyrdxlP-dep_Trfase"/>
</dbReference>
<dbReference type="InterPro" id="IPR010969">
    <property type="entry name" value="Cys_dSase-rel_unknwn_funct"/>
</dbReference>
<dbReference type="Pfam" id="PF00266">
    <property type="entry name" value="Aminotran_5"/>
    <property type="match status" value="1"/>
</dbReference>
<evidence type="ECO:0000256" key="4">
    <source>
        <dbReference type="ARBA" id="ARBA00022679"/>
    </source>
</evidence>
<comment type="cofactor">
    <cofactor evidence="1 7">
        <name>pyridoxal 5'-phosphate</name>
        <dbReference type="ChEBI" id="CHEBI:597326"/>
    </cofactor>
</comment>
<evidence type="ECO:0000256" key="3">
    <source>
        <dbReference type="ARBA" id="ARBA00012239"/>
    </source>
</evidence>
<comment type="catalytic activity">
    <reaction evidence="6">
        <text>(sulfur carrier)-H + L-cysteine = (sulfur carrier)-SH + L-alanine</text>
        <dbReference type="Rhea" id="RHEA:43892"/>
        <dbReference type="Rhea" id="RHEA-COMP:14737"/>
        <dbReference type="Rhea" id="RHEA-COMP:14739"/>
        <dbReference type="ChEBI" id="CHEBI:29917"/>
        <dbReference type="ChEBI" id="CHEBI:35235"/>
        <dbReference type="ChEBI" id="CHEBI:57972"/>
        <dbReference type="ChEBI" id="CHEBI:64428"/>
        <dbReference type="EC" id="2.8.1.7"/>
    </reaction>
</comment>
<dbReference type="GO" id="GO:0008483">
    <property type="term" value="F:transaminase activity"/>
    <property type="evidence" value="ECO:0007669"/>
    <property type="project" value="UniProtKB-KW"/>
</dbReference>
<dbReference type="SUPFAM" id="SSF53383">
    <property type="entry name" value="PLP-dependent transferases"/>
    <property type="match status" value="1"/>
</dbReference>
<dbReference type="PANTHER" id="PTHR43586">
    <property type="entry name" value="CYSTEINE DESULFURASE"/>
    <property type="match status" value="1"/>
</dbReference>
<evidence type="ECO:0000256" key="7">
    <source>
        <dbReference type="RuleBase" id="RU004504"/>
    </source>
</evidence>
<evidence type="ECO:0000256" key="1">
    <source>
        <dbReference type="ARBA" id="ARBA00001933"/>
    </source>
</evidence>
<evidence type="ECO:0000256" key="2">
    <source>
        <dbReference type="ARBA" id="ARBA00010447"/>
    </source>
</evidence>
<evidence type="ECO:0000313" key="9">
    <source>
        <dbReference type="EMBL" id="MBG9986088.1"/>
    </source>
</evidence>
<protein>
    <recommendedName>
        <fullName evidence="3">cysteine desulfurase</fullName>
        <ecNumber evidence="3">2.8.1.7</ecNumber>
    </recommendedName>
</protein>
<evidence type="ECO:0000256" key="5">
    <source>
        <dbReference type="ARBA" id="ARBA00022898"/>
    </source>
</evidence>
<sequence length="381" mass="41793">MIYLDNAATSLKKPQMVIDAVVHAMQHMGNAGRGSSDSAMQASRIIFQTRQKINDLINGENARQIIFTHNATDSLNTVIKGLFSPNDHIITTVMEHNSVLRPLYELQEQGTELSIIPINSKGIIDPLSIKKHIKHNTKAMVVTHASNVTGNINPIKEIAKVLHDHKLLCIVDASQTMGAIPIDVQDLDLDILCFTGHKSLLGPQGTGGIYVKSSIQIKPLKSGGTGVDTFSHHQPSDYPTALEAGTLNSHGIAGLNAALDYLNKVGIHTIRDQERQLLDYFVSKLQNIKGIQLYGTFAPNQDRCGIVSINLGEIDSAIIVEELIERQNIITRGGGHCAPLMHKALGTDQQGVVRFSLSHYTEYEELDTVIDCLKEIMKDMQ</sequence>
<dbReference type="PANTHER" id="PTHR43586:SF4">
    <property type="entry name" value="ISOPENICILLIN N EPIMERASE"/>
    <property type="match status" value="1"/>
</dbReference>
<dbReference type="RefSeq" id="WP_197115007.1">
    <property type="nucleotide sequence ID" value="NZ_JACBXQ010000002.1"/>
</dbReference>
<dbReference type="NCBIfam" id="TIGR01977">
    <property type="entry name" value="am_tr_V_EF2568"/>
    <property type="match status" value="1"/>
</dbReference>
<evidence type="ECO:0000259" key="8">
    <source>
        <dbReference type="Pfam" id="PF00266"/>
    </source>
</evidence>
<dbReference type="PROSITE" id="PS00595">
    <property type="entry name" value="AA_TRANSFER_CLASS_5"/>
    <property type="match status" value="1"/>
</dbReference>